<keyword evidence="2" id="KW-1185">Reference proteome</keyword>
<accession>A0ABC9GYY9</accession>
<comment type="caution">
    <text evidence="1">The sequence shown here is derived from an EMBL/GenBank/DDBJ whole genome shotgun (WGS) entry which is preliminary data.</text>
</comment>
<sequence>MTATASAARRRIASALAADPPFPDELMEEIFLRLGGAADLARAAAACASFHRIATARPFLRRFRSLHAPPVLGFLDIHSFHPAAPPHSSAPAAAALARPAADFTFSYIPEPSRRWSVVDARDGLVLLSGPIAGAGAGAFADLVVCDPLYRRESKPVAFVFISSGDGNWRRIANHSYSRPPLPQMLFSWASNRSYAHGCFYWIVDYSTDDSYLLVLDTREMKLFATIDLPLRPPNNGVRTIVEAGEEGMLGLLTFDASAIRLFRRSWRKNNASVGAEEEEWQLYKTAAPLPRNLNGNCYDWYRPSCAAGIYLLVLGCESLRKSRCSWHYCTLDLRTLLLERLCVLDSPVISSSHLYSRFPPPFAPPGI</sequence>
<protein>
    <recommendedName>
        <fullName evidence="3">F-box domain-containing protein</fullName>
    </recommendedName>
</protein>
<dbReference type="PANTHER" id="PTHR31264">
    <property type="entry name" value="OS07G0554500 PROTEIN-RELATED"/>
    <property type="match status" value="1"/>
</dbReference>
<evidence type="ECO:0000313" key="2">
    <source>
        <dbReference type="Proteomes" id="UP001497457"/>
    </source>
</evidence>
<gene>
    <name evidence="1" type="ORF">URODEC1_LOCUS120744</name>
</gene>
<dbReference type="EMBL" id="CAXIPR030000808">
    <property type="protein sequence ID" value="CAM0147288.1"/>
    <property type="molecule type" value="Genomic_DNA"/>
</dbReference>
<dbReference type="SUPFAM" id="SSF81383">
    <property type="entry name" value="F-box domain"/>
    <property type="match status" value="1"/>
</dbReference>
<organism evidence="1 2">
    <name type="scientific">Urochloa decumbens</name>
    <dbReference type="NCBI Taxonomy" id="240449"/>
    <lineage>
        <taxon>Eukaryota</taxon>
        <taxon>Viridiplantae</taxon>
        <taxon>Streptophyta</taxon>
        <taxon>Embryophyta</taxon>
        <taxon>Tracheophyta</taxon>
        <taxon>Spermatophyta</taxon>
        <taxon>Magnoliopsida</taxon>
        <taxon>Liliopsida</taxon>
        <taxon>Poales</taxon>
        <taxon>Poaceae</taxon>
        <taxon>PACMAD clade</taxon>
        <taxon>Panicoideae</taxon>
        <taxon>Panicodae</taxon>
        <taxon>Paniceae</taxon>
        <taxon>Melinidinae</taxon>
        <taxon>Urochloa</taxon>
    </lineage>
</organism>
<reference evidence="1" key="1">
    <citation type="submission" date="2024-10" db="EMBL/GenBank/DDBJ databases">
        <authorList>
            <person name="Ryan C."/>
        </authorList>
    </citation>
    <scope>NUCLEOTIDE SEQUENCE [LARGE SCALE GENOMIC DNA]</scope>
</reference>
<dbReference type="AlphaFoldDB" id="A0ABC9GYY9"/>
<evidence type="ECO:0000313" key="1">
    <source>
        <dbReference type="EMBL" id="CAM0147288.1"/>
    </source>
</evidence>
<dbReference type="PANTHER" id="PTHR31264:SF7">
    <property type="entry name" value="F-BOX DOMAIN CONTAINING PROTEIN, EXPRESSED"/>
    <property type="match status" value="1"/>
</dbReference>
<evidence type="ECO:0008006" key="3">
    <source>
        <dbReference type="Google" id="ProtNLM"/>
    </source>
</evidence>
<proteinExistence type="predicted"/>
<dbReference type="Proteomes" id="UP001497457">
    <property type="component" value="Unassembled WGS sequence"/>
</dbReference>
<dbReference type="InterPro" id="IPR036047">
    <property type="entry name" value="F-box-like_dom_sf"/>
</dbReference>
<name>A0ABC9GYY9_9POAL</name>